<dbReference type="PANTHER" id="PTHR47293:SF11">
    <property type="entry name" value="JACALIN-RELATED LECTIN 12-RELATED"/>
    <property type="match status" value="1"/>
</dbReference>
<dbReference type="CDD" id="cd09612">
    <property type="entry name" value="Jacalin"/>
    <property type="match status" value="4"/>
</dbReference>
<dbReference type="SMART" id="SM00915">
    <property type="entry name" value="Jacalin"/>
    <property type="match status" value="4"/>
</dbReference>
<keyword evidence="6" id="KW-1185">Reference proteome</keyword>
<proteinExistence type="inferred from homology"/>
<evidence type="ECO:0000313" key="5">
    <source>
        <dbReference type="EMBL" id="CAA7029696.1"/>
    </source>
</evidence>
<dbReference type="GO" id="GO:0030246">
    <property type="term" value="F:carbohydrate binding"/>
    <property type="evidence" value="ECO:0007669"/>
    <property type="project" value="UniProtKB-KW"/>
</dbReference>
<evidence type="ECO:0000259" key="4">
    <source>
        <dbReference type="PROSITE" id="PS51752"/>
    </source>
</evidence>
<accession>A0A6D2IMS4</accession>
<evidence type="ECO:0000256" key="2">
    <source>
        <dbReference type="ARBA" id="ARBA00022734"/>
    </source>
</evidence>
<dbReference type="Proteomes" id="UP000467841">
    <property type="component" value="Unassembled WGS sequence"/>
</dbReference>
<evidence type="ECO:0000256" key="3">
    <source>
        <dbReference type="ARBA" id="ARBA00022737"/>
    </source>
</evidence>
<dbReference type="InterPro" id="IPR001229">
    <property type="entry name" value="Jacalin-like_lectin_dom"/>
</dbReference>
<reference evidence="5" key="1">
    <citation type="submission" date="2020-01" db="EMBL/GenBank/DDBJ databases">
        <authorList>
            <person name="Mishra B."/>
        </authorList>
    </citation>
    <scope>NUCLEOTIDE SEQUENCE [LARGE SCALE GENOMIC DNA]</scope>
</reference>
<name>A0A6D2IMS4_9BRAS</name>
<gene>
    <name evidence="5" type="ORF">MERR_LOCUS16931</name>
</gene>
<feature type="domain" description="Jacalin-type lectin" evidence="4">
    <location>
        <begin position="147"/>
        <end position="288"/>
    </location>
</feature>
<dbReference type="Pfam" id="PF01419">
    <property type="entry name" value="Jacalin"/>
    <property type="match status" value="4"/>
</dbReference>
<organism evidence="5 6">
    <name type="scientific">Microthlaspi erraticum</name>
    <dbReference type="NCBI Taxonomy" id="1685480"/>
    <lineage>
        <taxon>Eukaryota</taxon>
        <taxon>Viridiplantae</taxon>
        <taxon>Streptophyta</taxon>
        <taxon>Embryophyta</taxon>
        <taxon>Tracheophyta</taxon>
        <taxon>Spermatophyta</taxon>
        <taxon>Magnoliopsida</taxon>
        <taxon>eudicotyledons</taxon>
        <taxon>Gunneridae</taxon>
        <taxon>Pentapetalae</taxon>
        <taxon>rosids</taxon>
        <taxon>malvids</taxon>
        <taxon>Brassicales</taxon>
        <taxon>Brassicaceae</taxon>
        <taxon>Coluteocarpeae</taxon>
        <taxon>Microthlaspi</taxon>
    </lineage>
</organism>
<dbReference type="InterPro" id="IPR033734">
    <property type="entry name" value="Jacalin-like_lectin_dom_plant"/>
</dbReference>
<protein>
    <recommendedName>
        <fullName evidence="4">Jacalin-type lectin domain-containing protein</fullName>
    </recommendedName>
</protein>
<dbReference type="InterPro" id="IPR036404">
    <property type="entry name" value="Jacalin-like_lectin_dom_sf"/>
</dbReference>
<dbReference type="EMBL" id="CACVBM020001085">
    <property type="protein sequence ID" value="CAA7029696.1"/>
    <property type="molecule type" value="Genomic_DNA"/>
</dbReference>
<evidence type="ECO:0000256" key="1">
    <source>
        <dbReference type="ARBA" id="ARBA00006568"/>
    </source>
</evidence>
<feature type="domain" description="Jacalin-type lectin" evidence="4">
    <location>
        <begin position="2"/>
        <end position="144"/>
    </location>
</feature>
<feature type="domain" description="Jacalin-type lectin" evidence="4">
    <location>
        <begin position="444"/>
        <end position="587"/>
    </location>
</feature>
<evidence type="ECO:0000313" key="6">
    <source>
        <dbReference type="Proteomes" id="UP000467841"/>
    </source>
</evidence>
<dbReference type="SUPFAM" id="SSF51101">
    <property type="entry name" value="Mannose-binding lectins"/>
    <property type="match status" value="4"/>
</dbReference>
<feature type="domain" description="Jacalin-type lectin" evidence="4">
    <location>
        <begin position="291"/>
        <end position="437"/>
    </location>
</feature>
<dbReference type="AlphaFoldDB" id="A0A6D2IMS4"/>
<dbReference type="OrthoDB" id="4325201at2759"/>
<dbReference type="FunFam" id="2.100.10.30:FF:000001">
    <property type="entry name" value="Jacalin-related lectin 33"/>
    <property type="match status" value="4"/>
</dbReference>
<keyword evidence="2" id="KW-0430">Lectin</keyword>
<keyword evidence="3" id="KW-0677">Repeat</keyword>
<comment type="similarity">
    <text evidence="1">Belongs to the jacalin lectin family.</text>
</comment>
<dbReference type="Gene3D" id="2.100.10.30">
    <property type="entry name" value="Jacalin-like lectin domain"/>
    <property type="match status" value="4"/>
</dbReference>
<comment type="caution">
    <text evidence="5">The sequence shown here is derived from an EMBL/GenBank/DDBJ whole genome shotgun (WGS) entry which is preliminary data.</text>
</comment>
<sequence>MTKTLEAVGGKGGTKWDHGSDHDGVAKVYVRGGPHGILNIQLEYVKNGQLKGGDLYNEWERGFTQTFEINYLSNEHLESVEVYYDAKSTFIQGLQFKTSFRVSELIGYDNGTKFSLELKGNKIVGFYGSSTGSGCVSLGAYVTWIQPTRLEAKGSNAGKQWDDGADHDGVTKIHVRGDREGIQSIKVGYLKSGQQKDGSLHGLPGGGFTQPFEINRLVNEHLISVEGYYDATSGVIQALQFKTNMKNSKLIGYEMGKKFSLAANGREIIGFHGCADKSLNSLGAYFTTVSVTKSEIYGGIGSTSWDDGVFDSIRKVSVSFDNIYVTSIRFVYNNRNTVVTRMHGVVSRQEEEFELDYPNELITSVEGTLRNFNETSTRVTSLTFKTSKGRTSPTIGHVSDSNLAKFTLERKGCALVGFHGRQAGVRNMIAIGAYYYPLPPPNSAENLKGQGGNGGASWEDGVYDGVRKVYVGIIDNYVAYLKFVYEKNTHLVIGDDHGNKTLSEVEEFGLEHPREYITAVEGYYDKVAGSEVEVITMLRFKTNIRAAISFGCESTYSFVLQKEGYKIVGFHGKASNMIHQLGVHVIPISH</sequence>
<dbReference type="PROSITE" id="PS51752">
    <property type="entry name" value="JACALIN_LECTIN"/>
    <property type="match status" value="4"/>
</dbReference>
<dbReference type="PANTHER" id="PTHR47293">
    <property type="entry name" value="JACALIN-RELATED LECTIN 3"/>
    <property type="match status" value="1"/>
</dbReference>